<feature type="signal peptide" evidence="6">
    <location>
        <begin position="1"/>
        <end position="22"/>
    </location>
</feature>
<keyword evidence="3" id="KW-0378">Hydrolase</keyword>
<accession>A0AAV5KPQ3</accession>
<dbReference type="EMBL" id="BPVZ01000072">
    <property type="protein sequence ID" value="GKV26495.1"/>
    <property type="molecule type" value="Genomic_DNA"/>
</dbReference>
<dbReference type="Proteomes" id="UP001054252">
    <property type="component" value="Unassembled WGS sequence"/>
</dbReference>
<evidence type="ECO:0000256" key="6">
    <source>
        <dbReference type="SAM" id="SignalP"/>
    </source>
</evidence>
<evidence type="ECO:0000259" key="7">
    <source>
        <dbReference type="PROSITE" id="PS51760"/>
    </source>
</evidence>
<feature type="chain" id="PRO_5043360722" description="GH10 domain-containing protein" evidence="6">
    <location>
        <begin position="23"/>
        <end position="579"/>
    </location>
</feature>
<dbReference type="GO" id="GO:0031176">
    <property type="term" value="F:endo-1,4-beta-xylanase activity"/>
    <property type="evidence" value="ECO:0007669"/>
    <property type="project" value="UniProtKB-ARBA"/>
</dbReference>
<dbReference type="Pfam" id="PF02018">
    <property type="entry name" value="CBM_4_9"/>
    <property type="match status" value="1"/>
</dbReference>
<dbReference type="InterPro" id="IPR001000">
    <property type="entry name" value="GH10_dom"/>
</dbReference>
<proteinExistence type="inferred from homology"/>
<dbReference type="InterPro" id="IPR003305">
    <property type="entry name" value="CenC_carb-bd"/>
</dbReference>
<dbReference type="AlphaFoldDB" id="A0AAV5KPQ3"/>
<dbReference type="PANTHER" id="PTHR31490:SF2">
    <property type="entry name" value="GLYCOSYL HYDROLASE FAMILY 10 PROTEIN"/>
    <property type="match status" value="1"/>
</dbReference>
<reference evidence="8 9" key="1">
    <citation type="journal article" date="2021" name="Commun. Biol.">
        <title>The genome of Shorea leprosula (Dipterocarpaceae) highlights the ecological relevance of drought in aseasonal tropical rainforests.</title>
        <authorList>
            <person name="Ng K.K.S."/>
            <person name="Kobayashi M.J."/>
            <person name="Fawcett J.A."/>
            <person name="Hatakeyama M."/>
            <person name="Paape T."/>
            <person name="Ng C.H."/>
            <person name="Ang C.C."/>
            <person name="Tnah L.H."/>
            <person name="Lee C.T."/>
            <person name="Nishiyama T."/>
            <person name="Sese J."/>
            <person name="O'Brien M.J."/>
            <person name="Copetti D."/>
            <person name="Mohd Noor M.I."/>
            <person name="Ong R.C."/>
            <person name="Putra M."/>
            <person name="Sireger I.Z."/>
            <person name="Indrioko S."/>
            <person name="Kosugi Y."/>
            <person name="Izuno A."/>
            <person name="Isagi Y."/>
            <person name="Lee S.L."/>
            <person name="Shimizu K.K."/>
        </authorList>
    </citation>
    <scope>NUCLEOTIDE SEQUENCE [LARGE SCALE GENOMIC DNA]</scope>
    <source>
        <strain evidence="8">214</strain>
    </source>
</reference>
<dbReference type="SUPFAM" id="SSF51445">
    <property type="entry name" value="(Trans)glycosidases"/>
    <property type="match status" value="1"/>
</dbReference>
<evidence type="ECO:0000256" key="2">
    <source>
        <dbReference type="ARBA" id="ARBA00022737"/>
    </source>
</evidence>
<evidence type="ECO:0000256" key="3">
    <source>
        <dbReference type="ARBA" id="ARBA00022801"/>
    </source>
</evidence>
<keyword evidence="6" id="KW-0732">Signal</keyword>
<feature type="domain" description="GH10" evidence="7">
    <location>
        <begin position="224"/>
        <end position="511"/>
    </location>
</feature>
<gene>
    <name evidence="8" type="ORF">SLEP1_g35784</name>
</gene>
<evidence type="ECO:0000313" key="9">
    <source>
        <dbReference type="Proteomes" id="UP001054252"/>
    </source>
</evidence>
<dbReference type="InterPro" id="IPR008979">
    <property type="entry name" value="Galactose-bd-like_sf"/>
</dbReference>
<dbReference type="InterPro" id="IPR017853">
    <property type="entry name" value="GH"/>
</dbReference>
<organism evidence="8 9">
    <name type="scientific">Rubroshorea leprosula</name>
    <dbReference type="NCBI Taxonomy" id="152421"/>
    <lineage>
        <taxon>Eukaryota</taxon>
        <taxon>Viridiplantae</taxon>
        <taxon>Streptophyta</taxon>
        <taxon>Embryophyta</taxon>
        <taxon>Tracheophyta</taxon>
        <taxon>Spermatophyta</taxon>
        <taxon>Magnoliopsida</taxon>
        <taxon>eudicotyledons</taxon>
        <taxon>Gunneridae</taxon>
        <taxon>Pentapetalae</taxon>
        <taxon>rosids</taxon>
        <taxon>malvids</taxon>
        <taxon>Malvales</taxon>
        <taxon>Dipterocarpaceae</taxon>
        <taxon>Rubroshorea</taxon>
    </lineage>
</organism>
<dbReference type="PROSITE" id="PS51760">
    <property type="entry name" value="GH10_2"/>
    <property type="match status" value="1"/>
</dbReference>
<keyword evidence="5" id="KW-0624">Polysaccharide degradation</keyword>
<dbReference type="Pfam" id="PF00331">
    <property type="entry name" value="Glyco_hydro_10"/>
    <property type="match status" value="1"/>
</dbReference>
<dbReference type="SUPFAM" id="SSF49785">
    <property type="entry name" value="Galactose-binding domain-like"/>
    <property type="match status" value="1"/>
</dbReference>
<dbReference type="InterPro" id="IPR044846">
    <property type="entry name" value="GH10"/>
</dbReference>
<evidence type="ECO:0000313" key="8">
    <source>
        <dbReference type="EMBL" id="GKV26495.1"/>
    </source>
</evidence>
<keyword evidence="4" id="KW-0119">Carbohydrate metabolism</keyword>
<name>A0AAV5KPQ3_9ROSI</name>
<comment type="similarity">
    <text evidence="1">Belongs to the glycosyl hydrolase 10 (cellulase F) family.</text>
</comment>
<evidence type="ECO:0000256" key="4">
    <source>
        <dbReference type="ARBA" id="ARBA00023277"/>
    </source>
</evidence>
<protein>
    <recommendedName>
        <fullName evidence="7">GH10 domain-containing protein</fullName>
    </recommendedName>
</protein>
<keyword evidence="9" id="KW-1185">Reference proteome</keyword>
<keyword evidence="2" id="KW-0677">Repeat</keyword>
<dbReference type="Gene3D" id="2.60.120.260">
    <property type="entry name" value="Galactose-binding domain-like"/>
    <property type="match status" value="1"/>
</dbReference>
<evidence type="ECO:0000256" key="5">
    <source>
        <dbReference type="ARBA" id="ARBA00023326"/>
    </source>
</evidence>
<dbReference type="PANTHER" id="PTHR31490">
    <property type="entry name" value="GLYCOSYL HYDROLASE"/>
    <property type="match status" value="1"/>
</dbReference>
<sequence length="579" mass="64560">MKMDMGLILLFLCTSIFSGFEANALTYDYTASLECLENPWKPHYNGGIIVNPESNFGLQGWYPFGGAKIQHRVSAGGNKFIVAHARNQPFDSASQKIYLKKSMLYTFSAWIQVSQGKAAVTATFKTTTGFRRAGTVAAESKCWSMLKGGLRVDESGPAELYFESNNTSVEIWIDSISLQPFTQEEWSSHQQQSIQKIRNTNTKIQAVDVKGNALPNATISISQKSSVFPFGCAINKNILNNQAYQSWFTSRFKVTTFEDEMKWYSTESSQGKEDYSVPDAMLKFTEQNGVGVRGHSIFWDDPQYQPGWVKNLSPADLSTATNRRLGSIMSRYKGKLIAWDVVNENLHFSFFESKLGDTISGNFYKLAHEADPGTTLFMNEFNTIEEAGDAMSTPAKYLQKLKDIQAFPGNANLNIAIGLESHFSVPDIAYVRSSLDTLAAANVPIWITELDVQSNQNQAQLLEQILREVHSHPAVSGIVIWSAWKPEGCYRMCLTDNNFKNLPTGDVVDKLLREWGINQAFEVSTDSEGYFEISLPHGDYEAKISHPTLFESSPGHAFKVTSTSSLQQQSMPVVLQVPA</sequence>
<evidence type="ECO:0000256" key="1">
    <source>
        <dbReference type="ARBA" id="ARBA00007495"/>
    </source>
</evidence>
<dbReference type="GO" id="GO:0000272">
    <property type="term" value="P:polysaccharide catabolic process"/>
    <property type="evidence" value="ECO:0007669"/>
    <property type="project" value="UniProtKB-KW"/>
</dbReference>
<dbReference type="Gene3D" id="3.20.20.80">
    <property type="entry name" value="Glycosidases"/>
    <property type="match status" value="1"/>
</dbReference>
<comment type="caution">
    <text evidence="8">The sequence shown here is derived from an EMBL/GenBank/DDBJ whole genome shotgun (WGS) entry which is preliminary data.</text>
</comment>
<dbReference type="SMART" id="SM00633">
    <property type="entry name" value="Glyco_10"/>
    <property type="match status" value="1"/>
</dbReference>